<dbReference type="Pfam" id="PF03413">
    <property type="entry name" value="PepSY"/>
    <property type="match status" value="1"/>
</dbReference>
<gene>
    <name evidence="3" type="ORF">SAMN05446037_102348</name>
</gene>
<dbReference type="Proteomes" id="UP000198304">
    <property type="component" value="Unassembled WGS sequence"/>
</dbReference>
<keyword evidence="1" id="KW-0472">Membrane</keyword>
<keyword evidence="1" id="KW-1133">Transmembrane helix</keyword>
<dbReference type="AlphaFoldDB" id="A0A239HRF8"/>
<dbReference type="EMBL" id="FZOJ01000023">
    <property type="protein sequence ID" value="SNS83902.1"/>
    <property type="molecule type" value="Genomic_DNA"/>
</dbReference>
<keyword evidence="4" id="KW-1185">Reference proteome</keyword>
<dbReference type="InterPro" id="IPR025711">
    <property type="entry name" value="PepSY"/>
</dbReference>
<evidence type="ECO:0000313" key="4">
    <source>
        <dbReference type="Proteomes" id="UP000198304"/>
    </source>
</evidence>
<evidence type="ECO:0000313" key="3">
    <source>
        <dbReference type="EMBL" id="SNS83902.1"/>
    </source>
</evidence>
<accession>A0A239HRF8</accession>
<sequence>MKKYTKTILVVLLMISIGFNLINYKSLLESQEKIERVNNIIASNVESNIRQSIMYSQELIDTSSPESLHNLERSIGNLTLAFNHWVDLNQSTRNPNERMQRALSSVEMMRNTIGHHLVNQYKTNSNQLMVYDIEMLENVNQQLKRLLLIYHNIEDRLLELKNPVTSDGGLGQIATSIEESSRLYRHSKLPNKHPEYIEYSEAEASAYEKFSFLKDFNIKEEKQQVVIKDGVHYYEFNFFDDQEEAYTVWMDATDGKVKNYEFKRNSTNGKSISQSDAIVIARDFVQRFYSGNMEEEMFYIEQTEQSGPIYSVRFTPIIEDVKIVSDAHIVNVETSSGEILKYTNDFTNTELLKQESNITIEEGIERHKEEYGNMDYNGLAIVRSFYTRYQPKLTYSFRTVQNQQQTMVFIDVDTGMPVYQLYYVYHPIFN</sequence>
<dbReference type="RefSeq" id="WP_089284321.1">
    <property type="nucleotide sequence ID" value="NZ_FZOJ01000023.1"/>
</dbReference>
<organism evidence="3 4">
    <name type="scientific">Anaerovirgula multivorans</name>
    <dbReference type="NCBI Taxonomy" id="312168"/>
    <lineage>
        <taxon>Bacteria</taxon>
        <taxon>Bacillati</taxon>
        <taxon>Bacillota</taxon>
        <taxon>Clostridia</taxon>
        <taxon>Peptostreptococcales</taxon>
        <taxon>Natronincolaceae</taxon>
        <taxon>Anaerovirgula</taxon>
    </lineage>
</organism>
<dbReference type="OrthoDB" id="1950972at2"/>
<feature type="transmembrane region" description="Helical" evidence="1">
    <location>
        <begin position="7"/>
        <end position="24"/>
    </location>
</feature>
<proteinExistence type="predicted"/>
<feature type="domain" description="PepSY" evidence="2">
    <location>
        <begin position="214"/>
        <end position="257"/>
    </location>
</feature>
<evidence type="ECO:0000259" key="2">
    <source>
        <dbReference type="Pfam" id="PF03413"/>
    </source>
</evidence>
<reference evidence="3 4" key="1">
    <citation type="submission" date="2017-06" db="EMBL/GenBank/DDBJ databases">
        <authorList>
            <person name="Kim H.J."/>
            <person name="Triplett B.A."/>
        </authorList>
    </citation>
    <scope>NUCLEOTIDE SEQUENCE [LARGE SCALE GENOMIC DNA]</scope>
    <source>
        <strain evidence="3 4">SCA</strain>
    </source>
</reference>
<evidence type="ECO:0000256" key="1">
    <source>
        <dbReference type="SAM" id="Phobius"/>
    </source>
</evidence>
<protein>
    <recommendedName>
        <fullName evidence="2">PepSY domain-containing protein</fullName>
    </recommendedName>
</protein>
<keyword evidence="1" id="KW-0812">Transmembrane</keyword>
<name>A0A239HRF8_9FIRM</name>